<accession>A0A9D2JF71</accession>
<dbReference type="AlphaFoldDB" id="A0A9D2JF71"/>
<comment type="caution">
    <text evidence="2">The sequence shown here is derived from an EMBL/GenBank/DDBJ whole genome shotgun (WGS) entry which is preliminary data.</text>
</comment>
<protein>
    <submittedName>
        <fullName evidence="2">Uncharacterized protein</fullName>
    </submittedName>
</protein>
<proteinExistence type="predicted"/>
<dbReference type="Proteomes" id="UP000824031">
    <property type="component" value="Unassembled WGS sequence"/>
</dbReference>
<name>A0A9D2JF71_9FIRM</name>
<evidence type="ECO:0000313" key="2">
    <source>
        <dbReference type="EMBL" id="HIZ47363.1"/>
    </source>
</evidence>
<reference evidence="2" key="2">
    <citation type="submission" date="2021-04" db="EMBL/GenBank/DDBJ databases">
        <authorList>
            <person name="Gilroy R."/>
        </authorList>
    </citation>
    <scope>NUCLEOTIDE SEQUENCE</scope>
    <source>
        <strain evidence="2">3436</strain>
    </source>
</reference>
<dbReference type="EMBL" id="DXBO01000022">
    <property type="protein sequence ID" value="HIZ47363.1"/>
    <property type="molecule type" value="Genomic_DNA"/>
</dbReference>
<evidence type="ECO:0000256" key="1">
    <source>
        <dbReference type="SAM" id="MobiDB-lite"/>
    </source>
</evidence>
<feature type="region of interest" description="Disordered" evidence="1">
    <location>
        <begin position="36"/>
        <end position="59"/>
    </location>
</feature>
<evidence type="ECO:0000313" key="3">
    <source>
        <dbReference type="Proteomes" id="UP000824031"/>
    </source>
</evidence>
<sequence length="82" mass="9320">MKAPCGACETCEQCPYDDCTWDGVSAEEWAAAKDTDADARHAVESKHAAQQRAYREANREKVAEYNRRYYQKRKKAKQCAAS</sequence>
<gene>
    <name evidence="2" type="ORF">H9810_01400</name>
</gene>
<reference evidence="2" key="1">
    <citation type="journal article" date="2021" name="PeerJ">
        <title>Extensive microbial diversity within the chicken gut microbiome revealed by metagenomics and culture.</title>
        <authorList>
            <person name="Gilroy R."/>
            <person name="Ravi A."/>
            <person name="Getino M."/>
            <person name="Pursley I."/>
            <person name="Horton D.L."/>
            <person name="Alikhan N.F."/>
            <person name="Baker D."/>
            <person name="Gharbi K."/>
            <person name="Hall N."/>
            <person name="Watson M."/>
            <person name="Adriaenssens E.M."/>
            <person name="Foster-Nyarko E."/>
            <person name="Jarju S."/>
            <person name="Secka A."/>
            <person name="Antonio M."/>
            <person name="Oren A."/>
            <person name="Chaudhuri R.R."/>
            <person name="La Ragione R."/>
            <person name="Hildebrand F."/>
            <person name="Pallen M.J."/>
        </authorList>
    </citation>
    <scope>NUCLEOTIDE SEQUENCE</scope>
    <source>
        <strain evidence="2">3436</strain>
    </source>
</reference>
<organism evidence="2 3">
    <name type="scientific">Candidatus Gemmiger excrementavium</name>
    <dbReference type="NCBI Taxonomy" id="2838608"/>
    <lineage>
        <taxon>Bacteria</taxon>
        <taxon>Bacillati</taxon>
        <taxon>Bacillota</taxon>
        <taxon>Clostridia</taxon>
        <taxon>Eubacteriales</taxon>
        <taxon>Gemmiger</taxon>
    </lineage>
</organism>